<evidence type="ECO:0000256" key="1">
    <source>
        <dbReference type="SAM" id="MobiDB-lite"/>
    </source>
</evidence>
<feature type="region of interest" description="Disordered" evidence="1">
    <location>
        <begin position="1"/>
        <end position="22"/>
    </location>
</feature>
<gene>
    <name evidence="2" type="ORF">EV646_108141</name>
</gene>
<proteinExistence type="predicted"/>
<sequence>MRAAAGRLVAPTRAPPREFPAIPQLSPVNPPLNCSSRSHSYFVSAPRSPVQSPYDLLSSFHCGAWSPPLFP</sequence>
<protein>
    <submittedName>
        <fullName evidence="2">Uncharacterized protein</fullName>
    </submittedName>
</protein>
<keyword evidence="3" id="KW-1185">Reference proteome</keyword>
<reference evidence="2 3" key="1">
    <citation type="journal article" date="2015" name="Stand. Genomic Sci.">
        <title>Genomic Encyclopedia of Bacterial and Archaeal Type Strains, Phase III: the genomes of soil and plant-associated and newly described type strains.</title>
        <authorList>
            <person name="Whitman W.B."/>
            <person name="Woyke T."/>
            <person name="Klenk H.P."/>
            <person name="Zhou Y."/>
            <person name="Lilburn T.G."/>
            <person name="Beck B.J."/>
            <person name="De Vos P."/>
            <person name="Vandamme P."/>
            <person name="Eisen J.A."/>
            <person name="Garrity G."/>
            <person name="Hugenholtz P."/>
            <person name="Kyrpides N.C."/>
        </authorList>
    </citation>
    <scope>NUCLEOTIDE SEQUENCE [LARGE SCALE GENOMIC DNA]</scope>
    <source>
        <strain evidence="2 3">VKM Ac-2541</strain>
    </source>
</reference>
<accession>A0A4R2INE4</accession>
<organism evidence="2 3">
    <name type="scientific">Kribbella antiqua</name>
    <dbReference type="NCBI Taxonomy" id="2512217"/>
    <lineage>
        <taxon>Bacteria</taxon>
        <taxon>Bacillati</taxon>
        <taxon>Actinomycetota</taxon>
        <taxon>Actinomycetes</taxon>
        <taxon>Propionibacteriales</taxon>
        <taxon>Kribbellaceae</taxon>
        <taxon>Kribbella</taxon>
    </lineage>
</organism>
<dbReference type="EMBL" id="SLWR01000008">
    <property type="protein sequence ID" value="TCO45519.1"/>
    <property type="molecule type" value="Genomic_DNA"/>
</dbReference>
<dbReference type="Proteomes" id="UP000295573">
    <property type="component" value="Unassembled WGS sequence"/>
</dbReference>
<name>A0A4R2INE4_9ACTN</name>
<evidence type="ECO:0000313" key="3">
    <source>
        <dbReference type="Proteomes" id="UP000295573"/>
    </source>
</evidence>
<dbReference type="AlphaFoldDB" id="A0A4R2INE4"/>
<evidence type="ECO:0000313" key="2">
    <source>
        <dbReference type="EMBL" id="TCO45519.1"/>
    </source>
</evidence>
<comment type="caution">
    <text evidence="2">The sequence shown here is derived from an EMBL/GenBank/DDBJ whole genome shotgun (WGS) entry which is preliminary data.</text>
</comment>